<reference evidence="4" key="2">
    <citation type="submission" date="2020-04" db="EMBL/GenBank/DDBJ databases">
        <authorList>
            <consortium name="NCBI Genome Project"/>
        </authorList>
    </citation>
    <scope>NUCLEOTIDE SEQUENCE</scope>
    <source>
        <strain evidence="4">CBS 304.34</strain>
    </source>
</reference>
<feature type="region of interest" description="Disordered" evidence="1">
    <location>
        <begin position="637"/>
        <end position="665"/>
    </location>
</feature>
<dbReference type="PANTHER" id="PTHR28020:SF1">
    <property type="entry name" value="YAP1-BINDING PROTEIN 1-RELATED"/>
    <property type="match status" value="1"/>
</dbReference>
<feature type="compositionally biased region" description="Gly residues" evidence="1">
    <location>
        <begin position="647"/>
        <end position="665"/>
    </location>
</feature>
<sequence length="665" mass="72273">MSGDEAPPNPLLAALPPATDYITYLTIVEYNLTAERLPTLHQVLQDPTLTTNIGWDLVHLLLPLLPASEECLQDVALKGNPREVILKVTEALRLMQYANPEAEEEESENDEGEEVAVEEALRKTKLEGGGEVKPLPLPVLQFETLLSMLATLHRRVKTKYPSRFLSTSLQAVLVSYSSAESHMDELTAAVVKFIKTLSGTKRPHLPPRVSSGNILQRTTSQQTEPDPEAQSEGPSLDETKLSERLLQSLVTHVTEDYMGSLSSADDVPGLAWSSRLMEKLEPGKIVPGKPTFAERFSKDEGLKGRSSVVGQLVAVGQDLGLDSRDLFQTFTDESTEEVGSPGEESDPPASANDIPLSRIGSLYLFTARSVARVLYGQPPPNDGIAIFPEHAKILRNFVGTAGTANVGLESEALLDAILCLGLLALDANAIDEPYDDEEFAQYLQTVTLISANSPSPTIRYHAHYLASTILRSHPEDLVRLAFIRDTLEHCPYENLKASAVGWLKGETLEANMPPATAHSHTHAHPHQETEESKDPETSIFATPIALTSLAPFLFPDLSTTILPPVPISEAWATFRNELGFYLATLNFYYLLLSATFLHEALDIAGLTETADVGGSFLGPLRQAVSVFKDSLKEGGELAAEEESKNSGGLGKQDGGRGSGVRGSWR</sequence>
<evidence type="ECO:0000313" key="2">
    <source>
        <dbReference type="EMBL" id="KAF2817743.1"/>
    </source>
</evidence>
<name>A0A6A6ZAI2_9PEZI</name>
<dbReference type="InterPro" id="IPR040347">
    <property type="entry name" value="YBP1/2"/>
</dbReference>
<proteinExistence type="predicted"/>
<feature type="region of interest" description="Disordered" evidence="1">
    <location>
        <begin position="513"/>
        <end position="536"/>
    </location>
</feature>
<evidence type="ECO:0000313" key="3">
    <source>
        <dbReference type="Proteomes" id="UP000504636"/>
    </source>
</evidence>
<dbReference type="GO" id="GO:0034599">
    <property type="term" value="P:cellular response to oxidative stress"/>
    <property type="evidence" value="ECO:0007669"/>
    <property type="project" value="InterPro"/>
</dbReference>
<organism evidence="2">
    <name type="scientific">Mytilinidion resinicola</name>
    <dbReference type="NCBI Taxonomy" id="574789"/>
    <lineage>
        <taxon>Eukaryota</taxon>
        <taxon>Fungi</taxon>
        <taxon>Dikarya</taxon>
        <taxon>Ascomycota</taxon>
        <taxon>Pezizomycotina</taxon>
        <taxon>Dothideomycetes</taxon>
        <taxon>Pleosporomycetidae</taxon>
        <taxon>Mytilinidiales</taxon>
        <taxon>Mytilinidiaceae</taxon>
        <taxon>Mytilinidion</taxon>
    </lineage>
</organism>
<dbReference type="AlphaFoldDB" id="A0A6A6ZAI2"/>
<accession>A0A6A6ZAI2</accession>
<reference evidence="4" key="3">
    <citation type="submission" date="2025-04" db="UniProtKB">
        <authorList>
            <consortium name="RefSeq"/>
        </authorList>
    </citation>
    <scope>IDENTIFICATION</scope>
    <source>
        <strain evidence="4">CBS 304.34</strain>
    </source>
</reference>
<dbReference type="GO" id="GO:0005737">
    <property type="term" value="C:cytoplasm"/>
    <property type="evidence" value="ECO:0007669"/>
    <property type="project" value="TreeGrafter"/>
</dbReference>
<keyword evidence="3" id="KW-1185">Reference proteome</keyword>
<dbReference type="Proteomes" id="UP000504636">
    <property type="component" value="Unplaced"/>
</dbReference>
<dbReference type="PANTHER" id="PTHR28020">
    <property type="entry name" value="YAP1-BINDING PROTEIN 1-RELATED"/>
    <property type="match status" value="1"/>
</dbReference>
<protein>
    <submittedName>
        <fullName evidence="2 4">DUF1760-domain-containing protein</fullName>
    </submittedName>
</protein>
<reference evidence="2 4" key="1">
    <citation type="journal article" date="2020" name="Stud. Mycol.">
        <title>101 Dothideomycetes genomes: a test case for predicting lifestyles and emergence of pathogens.</title>
        <authorList>
            <person name="Haridas S."/>
            <person name="Albert R."/>
            <person name="Binder M."/>
            <person name="Bloem J."/>
            <person name="Labutti K."/>
            <person name="Salamov A."/>
            <person name="Andreopoulos B."/>
            <person name="Baker S."/>
            <person name="Barry K."/>
            <person name="Bills G."/>
            <person name="Bluhm B."/>
            <person name="Cannon C."/>
            <person name="Castanera R."/>
            <person name="Culley D."/>
            <person name="Daum C."/>
            <person name="Ezra D."/>
            <person name="Gonzalez J."/>
            <person name="Henrissat B."/>
            <person name="Kuo A."/>
            <person name="Liang C."/>
            <person name="Lipzen A."/>
            <person name="Lutzoni F."/>
            <person name="Magnuson J."/>
            <person name="Mondo S."/>
            <person name="Nolan M."/>
            <person name="Ohm R."/>
            <person name="Pangilinan J."/>
            <person name="Park H.-J."/>
            <person name="Ramirez L."/>
            <person name="Alfaro M."/>
            <person name="Sun H."/>
            <person name="Tritt A."/>
            <person name="Yoshinaga Y."/>
            <person name="Zwiers L.-H."/>
            <person name="Turgeon B."/>
            <person name="Goodwin S."/>
            <person name="Spatafora J."/>
            <person name="Crous P."/>
            <person name="Grigoriev I."/>
        </authorList>
    </citation>
    <scope>NUCLEOTIDE SEQUENCE</scope>
    <source>
        <strain evidence="2 4">CBS 304.34</strain>
    </source>
</reference>
<gene>
    <name evidence="2 4" type="ORF">BDZ99DRAFT_505336</name>
</gene>
<evidence type="ECO:0000256" key="1">
    <source>
        <dbReference type="SAM" id="MobiDB-lite"/>
    </source>
</evidence>
<dbReference type="GeneID" id="54464992"/>
<feature type="region of interest" description="Disordered" evidence="1">
    <location>
        <begin position="201"/>
        <end position="239"/>
    </location>
</feature>
<dbReference type="RefSeq" id="XP_033584707.1">
    <property type="nucleotide sequence ID" value="XM_033724099.1"/>
</dbReference>
<feature type="compositionally biased region" description="Polar residues" evidence="1">
    <location>
        <begin position="210"/>
        <end position="224"/>
    </location>
</feature>
<feature type="region of interest" description="Disordered" evidence="1">
    <location>
        <begin position="332"/>
        <end position="353"/>
    </location>
</feature>
<dbReference type="InterPro" id="IPR013877">
    <property type="entry name" value="YAP-bd/ALF4/Glomulin"/>
</dbReference>
<feature type="compositionally biased region" description="Basic and acidic residues" evidence="1">
    <location>
        <begin position="525"/>
        <end position="536"/>
    </location>
</feature>
<evidence type="ECO:0000313" key="4">
    <source>
        <dbReference type="RefSeq" id="XP_033584707.1"/>
    </source>
</evidence>
<dbReference type="EMBL" id="MU003692">
    <property type="protein sequence ID" value="KAF2817743.1"/>
    <property type="molecule type" value="Genomic_DNA"/>
</dbReference>
<dbReference type="OrthoDB" id="5396786at2759"/>
<dbReference type="Pfam" id="PF08568">
    <property type="entry name" value="Kinetochor_Ybp2"/>
    <property type="match status" value="1"/>
</dbReference>